<proteinExistence type="predicted"/>
<dbReference type="Pfam" id="PF11115">
    <property type="entry name" value="DUF2623"/>
    <property type="match status" value="1"/>
</dbReference>
<evidence type="ECO:0008006" key="3">
    <source>
        <dbReference type="Google" id="ProtNLM"/>
    </source>
</evidence>
<evidence type="ECO:0000313" key="1">
    <source>
        <dbReference type="EMBL" id="RWR00589.1"/>
    </source>
</evidence>
<dbReference type="Proteomes" id="UP000288794">
    <property type="component" value="Unassembled WGS sequence"/>
</dbReference>
<reference evidence="1 2" key="1">
    <citation type="submission" date="2014-04" db="EMBL/GenBank/DDBJ databases">
        <title>Draft genome sequence of Pantoea beijingensis strain LMG 27579, an emerging pathogen to Pleurotus eryngii with potential industrial application.</title>
        <authorList>
            <person name="Xu F."/>
            <person name="Liu Y."/>
            <person name="Wang S."/>
            <person name="Yin Y."/>
            <person name="Ma Y."/>
            <person name="Zhao S."/>
            <person name="Rong C."/>
        </authorList>
    </citation>
    <scope>NUCLEOTIDE SEQUENCE [LARGE SCALE GENOMIC DNA]</scope>
    <source>
        <strain evidence="1 2">LMG 27579</strain>
    </source>
</reference>
<accession>A0A443I944</accession>
<protein>
    <recommendedName>
        <fullName evidence="3">DUF2623 family protein</fullName>
    </recommendedName>
</protein>
<organism evidence="1 2">
    <name type="scientific">[Pantoea] beijingensis</name>
    <dbReference type="NCBI Taxonomy" id="1324864"/>
    <lineage>
        <taxon>Bacteria</taxon>
        <taxon>Pseudomonadati</taxon>
        <taxon>Pseudomonadota</taxon>
        <taxon>Gammaproteobacteria</taxon>
        <taxon>Enterobacterales</taxon>
        <taxon>Erwiniaceae</taxon>
        <taxon>Erwinia</taxon>
    </lineage>
</organism>
<name>A0A443I944_9GAMM</name>
<dbReference type="RefSeq" id="WP_128179243.1">
    <property type="nucleotide sequence ID" value="NZ_CP071409.1"/>
</dbReference>
<sequence>MHNHFGKGLLAGLAAEAAKPATELTKFCPDYKRGFILGFAHHLAESLGDENQAAFTAGQLCRAYGLNGELMEEFFSDGASRLPRKFFSVGYKQSTRIASVVSI</sequence>
<dbReference type="InterPro" id="IPR022574">
    <property type="entry name" value="DUF2623"/>
</dbReference>
<gene>
    <name evidence="1" type="ORF">ED28_17135</name>
</gene>
<evidence type="ECO:0000313" key="2">
    <source>
        <dbReference type="Proteomes" id="UP000288794"/>
    </source>
</evidence>
<dbReference type="EMBL" id="JMEE01000046">
    <property type="protein sequence ID" value="RWR00589.1"/>
    <property type="molecule type" value="Genomic_DNA"/>
</dbReference>
<dbReference type="AlphaFoldDB" id="A0A443I944"/>
<keyword evidence="2" id="KW-1185">Reference proteome</keyword>
<comment type="caution">
    <text evidence="1">The sequence shown here is derived from an EMBL/GenBank/DDBJ whole genome shotgun (WGS) entry which is preliminary data.</text>
</comment>